<dbReference type="AlphaFoldDB" id="A0A382E9V8"/>
<dbReference type="InterPro" id="IPR036974">
    <property type="entry name" value="PUA_sf"/>
</dbReference>
<dbReference type="SUPFAM" id="SSF88697">
    <property type="entry name" value="PUA domain-like"/>
    <property type="match status" value="1"/>
</dbReference>
<keyword evidence="2" id="KW-0547">Nucleotide-binding</keyword>
<dbReference type="PROSITE" id="PS50890">
    <property type="entry name" value="PUA"/>
    <property type="match status" value="1"/>
</dbReference>
<dbReference type="InterPro" id="IPR015947">
    <property type="entry name" value="PUA-like_sf"/>
</dbReference>
<keyword evidence="1" id="KW-0808">Transferase</keyword>
<dbReference type="GO" id="GO:0003723">
    <property type="term" value="F:RNA binding"/>
    <property type="evidence" value="ECO:0007669"/>
    <property type="project" value="InterPro"/>
</dbReference>
<evidence type="ECO:0000313" key="6">
    <source>
        <dbReference type="EMBL" id="SVB47566.1"/>
    </source>
</evidence>
<dbReference type="InterPro" id="IPR002478">
    <property type="entry name" value="PUA"/>
</dbReference>
<feature type="non-terminal residue" evidence="6">
    <location>
        <position position="1"/>
    </location>
</feature>
<accession>A0A382E9V8</accession>
<evidence type="ECO:0000256" key="4">
    <source>
        <dbReference type="ARBA" id="ARBA00022840"/>
    </source>
</evidence>
<organism evidence="6">
    <name type="scientific">marine metagenome</name>
    <dbReference type="NCBI Taxonomy" id="408172"/>
    <lineage>
        <taxon>unclassified sequences</taxon>
        <taxon>metagenomes</taxon>
        <taxon>ecological metagenomes</taxon>
    </lineage>
</organism>
<feature type="domain" description="PUA" evidence="5">
    <location>
        <begin position="2"/>
        <end position="85"/>
    </location>
</feature>
<reference evidence="6" key="1">
    <citation type="submission" date="2018-05" db="EMBL/GenBank/DDBJ databases">
        <authorList>
            <person name="Lanie J.A."/>
            <person name="Ng W.-L."/>
            <person name="Kazmierczak K.M."/>
            <person name="Andrzejewski T.M."/>
            <person name="Davidsen T.M."/>
            <person name="Wayne K.J."/>
            <person name="Tettelin H."/>
            <person name="Glass J.I."/>
            <person name="Rusch D."/>
            <person name="Podicherti R."/>
            <person name="Tsui H.-C.T."/>
            <person name="Winkler M.E."/>
        </authorList>
    </citation>
    <scope>NUCLEOTIDE SEQUENCE</scope>
</reference>
<keyword evidence="4" id="KW-0067">ATP-binding</keyword>
<evidence type="ECO:0000256" key="1">
    <source>
        <dbReference type="ARBA" id="ARBA00022679"/>
    </source>
</evidence>
<evidence type="ECO:0000256" key="2">
    <source>
        <dbReference type="ARBA" id="ARBA00022741"/>
    </source>
</evidence>
<dbReference type="GO" id="GO:0004349">
    <property type="term" value="F:glutamate 5-kinase activity"/>
    <property type="evidence" value="ECO:0007669"/>
    <property type="project" value="TreeGrafter"/>
</dbReference>
<dbReference type="GO" id="GO:0005829">
    <property type="term" value="C:cytosol"/>
    <property type="evidence" value="ECO:0007669"/>
    <property type="project" value="TreeGrafter"/>
</dbReference>
<protein>
    <recommendedName>
        <fullName evidence="5">PUA domain-containing protein</fullName>
    </recommendedName>
</protein>
<proteinExistence type="predicted"/>
<dbReference type="SMART" id="SM00359">
    <property type="entry name" value="PUA"/>
    <property type="match status" value="1"/>
</dbReference>
<keyword evidence="3" id="KW-0418">Kinase</keyword>
<dbReference type="PANTHER" id="PTHR43654:SF1">
    <property type="entry name" value="ISOPENTENYL PHOSPHATE KINASE"/>
    <property type="match status" value="1"/>
</dbReference>
<dbReference type="GO" id="GO:0005524">
    <property type="term" value="F:ATP binding"/>
    <property type="evidence" value="ECO:0007669"/>
    <property type="project" value="UniProtKB-KW"/>
</dbReference>
<dbReference type="Gene3D" id="2.30.130.10">
    <property type="entry name" value="PUA domain"/>
    <property type="match status" value="1"/>
</dbReference>
<dbReference type="EMBL" id="UINC01043478">
    <property type="protein sequence ID" value="SVB47566.1"/>
    <property type="molecule type" value="Genomic_DNA"/>
</dbReference>
<sequence>RGTIVVDEGAVKAIVRLGRSLLPAGVTDCEGTFRVGDVIRVADGQGREIGRGLSRYGSDDLDRIRGLRSSAVEKALGHKAQEVIHRDDLVLT</sequence>
<dbReference type="PANTHER" id="PTHR43654">
    <property type="entry name" value="GLUTAMATE 5-KINASE"/>
    <property type="match status" value="1"/>
</dbReference>
<gene>
    <name evidence="6" type="ORF">METZ01_LOCUS200420</name>
</gene>
<evidence type="ECO:0000259" key="5">
    <source>
        <dbReference type="SMART" id="SM00359"/>
    </source>
</evidence>
<name>A0A382E9V8_9ZZZZ</name>
<dbReference type="Pfam" id="PF01472">
    <property type="entry name" value="PUA"/>
    <property type="match status" value="1"/>
</dbReference>
<evidence type="ECO:0000256" key="3">
    <source>
        <dbReference type="ARBA" id="ARBA00022777"/>
    </source>
</evidence>
<dbReference type="CDD" id="cd21157">
    <property type="entry name" value="PUA_G5K"/>
    <property type="match status" value="1"/>
</dbReference>